<feature type="region of interest" description="Disordered" evidence="3">
    <location>
        <begin position="1"/>
        <end position="50"/>
    </location>
</feature>
<keyword evidence="8" id="KW-1185">Reference proteome</keyword>
<feature type="domain" description="CusB-like beta-barrel" evidence="6">
    <location>
        <begin position="287"/>
        <end position="330"/>
    </location>
</feature>
<dbReference type="InterPro" id="IPR050739">
    <property type="entry name" value="MFP"/>
</dbReference>
<dbReference type="RefSeq" id="WP_244650253.1">
    <property type="nucleotide sequence ID" value="NZ_BMHX01000008.1"/>
</dbReference>
<dbReference type="GO" id="GO:0055085">
    <property type="term" value="P:transmembrane transport"/>
    <property type="evidence" value="ECO:0007669"/>
    <property type="project" value="InterPro"/>
</dbReference>
<protein>
    <submittedName>
        <fullName evidence="7">Membrane fusion protein (Multidrug efflux system)</fullName>
    </submittedName>
</protein>
<comment type="caution">
    <text evidence="7">The sequence shown here is derived from an EMBL/GenBank/DDBJ whole genome shotgun (WGS) entry which is preliminary data.</text>
</comment>
<feature type="transmembrane region" description="Helical" evidence="4">
    <location>
        <begin position="58"/>
        <end position="76"/>
    </location>
</feature>
<evidence type="ECO:0000259" key="5">
    <source>
        <dbReference type="Pfam" id="PF25885"/>
    </source>
</evidence>
<dbReference type="SUPFAM" id="SSF111369">
    <property type="entry name" value="HlyD-like secretion proteins"/>
    <property type="match status" value="2"/>
</dbReference>
<dbReference type="Pfam" id="PF25954">
    <property type="entry name" value="Beta-barrel_RND_2"/>
    <property type="match status" value="1"/>
</dbReference>
<dbReference type="InterPro" id="IPR058792">
    <property type="entry name" value="Beta-barrel_RND_2"/>
</dbReference>
<dbReference type="Gene3D" id="1.10.287.470">
    <property type="entry name" value="Helix hairpin bin"/>
    <property type="match status" value="1"/>
</dbReference>
<keyword evidence="4" id="KW-0812">Transmembrane</keyword>
<dbReference type="PANTHER" id="PTHR30386">
    <property type="entry name" value="MEMBRANE FUSION SUBUNIT OF EMRAB-TOLC MULTIDRUG EFFLUX PUMP"/>
    <property type="match status" value="1"/>
</dbReference>
<dbReference type="GO" id="GO:0030313">
    <property type="term" value="C:cell envelope"/>
    <property type="evidence" value="ECO:0007669"/>
    <property type="project" value="UniProtKB-SubCell"/>
</dbReference>
<evidence type="ECO:0000259" key="6">
    <source>
        <dbReference type="Pfam" id="PF25954"/>
    </source>
</evidence>
<dbReference type="PANTHER" id="PTHR30386:SF19">
    <property type="entry name" value="MULTIDRUG EXPORT PROTEIN EMRA-RELATED"/>
    <property type="match status" value="1"/>
</dbReference>
<dbReference type="Gene3D" id="2.40.50.100">
    <property type="match status" value="1"/>
</dbReference>
<dbReference type="InterPro" id="IPR058633">
    <property type="entry name" value="EmrA/FarA_HH"/>
</dbReference>
<dbReference type="Pfam" id="PF25885">
    <property type="entry name" value="HH_EMRA"/>
    <property type="match status" value="1"/>
</dbReference>
<accession>A0A841KDT5</accession>
<evidence type="ECO:0000256" key="2">
    <source>
        <dbReference type="SAM" id="Coils"/>
    </source>
</evidence>
<feature type="compositionally biased region" description="Low complexity" evidence="3">
    <location>
        <begin position="26"/>
        <end position="39"/>
    </location>
</feature>
<dbReference type="AlphaFoldDB" id="A0A841KDT5"/>
<dbReference type="Proteomes" id="UP000588017">
    <property type="component" value="Unassembled WGS sequence"/>
</dbReference>
<evidence type="ECO:0000313" key="7">
    <source>
        <dbReference type="EMBL" id="MBB6169522.1"/>
    </source>
</evidence>
<reference evidence="7 8" key="1">
    <citation type="submission" date="2020-08" db="EMBL/GenBank/DDBJ databases">
        <title>Genomic Encyclopedia of Type Strains, Phase IV (KMG-IV): sequencing the most valuable type-strain genomes for metagenomic binning, comparative biology and taxonomic classification.</title>
        <authorList>
            <person name="Goeker M."/>
        </authorList>
    </citation>
    <scope>NUCLEOTIDE SEQUENCE [LARGE SCALE GENOMIC DNA]</scope>
    <source>
        <strain evidence="7 8">DSM 101465</strain>
    </source>
</reference>
<evidence type="ECO:0000313" key="8">
    <source>
        <dbReference type="Proteomes" id="UP000588017"/>
    </source>
</evidence>
<dbReference type="EMBL" id="JACHEH010000008">
    <property type="protein sequence ID" value="MBB6169522.1"/>
    <property type="molecule type" value="Genomic_DNA"/>
</dbReference>
<comment type="subcellular location">
    <subcellularLocation>
        <location evidence="1">Cell envelope</location>
    </subcellularLocation>
</comment>
<keyword evidence="4" id="KW-0472">Membrane</keyword>
<feature type="compositionally biased region" description="Low complexity" evidence="3">
    <location>
        <begin position="1"/>
        <end position="13"/>
    </location>
</feature>
<gene>
    <name evidence="7" type="ORF">HNQ73_003172</name>
</gene>
<feature type="domain" description="Multidrug export protein EmrA/FarA alpha-helical hairpin" evidence="5">
    <location>
        <begin position="130"/>
        <end position="251"/>
    </location>
</feature>
<dbReference type="Gene3D" id="2.40.30.170">
    <property type="match status" value="1"/>
</dbReference>
<evidence type="ECO:0000256" key="1">
    <source>
        <dbReference type="ARBA" id="ARBA00004196"/>
    </source>
</evidence>
<sequence>MSQSISMQSASPSVARDRTGTDEVAEAAPAEARRAGAAPAAPPAQRPPKARQRLARPVLMLGGIAVVVVGSLLAWLNGGRYVSVDDAYVGAAKLLVSTDMSGIVERVGVREGQAVKAGDVLFRLDPRQFRIALDKAEAKLAETRLALEAMRQDYRRIERDIAAQQAVVDQARAQFDRYSALVRTNNVSAAAYDEARFTLEAAESKLASLRQEAAVQLARLGGRADADIEQHPQFLQAEAEVAEARRQLDHTVVRAPFDGIVTQVDQLQPGQYLAANTAAFGLIGDDRVWVDANAKETDLTYVKPGDPVSIAVDTYPGHVWTGRVESISPASGATFSVLPAQNASGNWVKVVQRIPVRIAVERRPDDPPLRVGMSVVADIDTGHRRSLGDLF</sequence>
<dbReference type="PRINTS" id="PR01490">
    <property type="entry name" value="RTXTOXIND"/>
</dbReference>
<organism evidence="7 8">
    <name type="scientific">Chelatococcus composti</name>
    <dbReference type="NCBI Taxonomy" id="1743235"/>
    <lineage>
        <taxon>Bacteria</taxon>
        <taxon>Pseudomonadati</taxon>
        <taxon>Pseudomonadota</taxon>
        <taxon>Alphaproteobacteria</taxon>
        <taxon>Hyphomicrobiales</taxon>
        <taxon>Chelatococcaceae</taxon>
        <taxon>Chelatococcus</taxon>
    </lineage>
</organism>
<keyword evidence="2" id="KW-0175">Coiled coil</keyword>
<feature type="coiled-coil region" evidence="2">
    <location>
        <begin position="133"/>
        <end position="219"/>
    </location>
</feature>
<evidence type="ECO:0000256" key="4">
    <source>
        <dbReference type="SAM" id="Phobius"/>
    </source>
</evidence>
<name>A0A841KDT5_9HYPH</name>
<evidence type="ECO:0000256" key="3">
    <source>
        <dbReference type="SAM" id="MobiDB-lite"/>
    </source>
</evidence>
<keyword evidence="4" id="KW-1133">Transmembrane helix</keyword>
<proteinExistence type="predicted"/>